<name>A0AAV5SXM1_9BILA</name>
<evidence type="ECO:0000313" key="2">
    <source>
        <dbReference type="EMBL" id="GMS87905.1"/>
    </source>
</evidence>
<proteinExistence type="predicted"/>
<sequence>PSHSYVCWEKIPRSSKLEEFIDEIQHRTLGKGMHNSLNSKVSLSDEMSGKSFGNVYCEKCSRDKSLTLSMTGAESASTNSTHDNKTMEEK</sequence>
<evidence type="ECO:0000256" key="1">
    <source>
        <dbReference type="SAM" id="MobiDB-lite"/>
    </source>
</evidence>
<evidence type="ECO:0000313" key="3">
    <source>
        <dbReference type="Proteomes" id="UP001432027"/>
    </source>
</evidence>
<keyword evidence="3" id="KW-1185">Reference proteome</keyword>
<reference evidence="2" key="1">
    <citation type="submission" date="2023-10" db="EMBL/GenBank/DDBJ databases">
        <title>Genome assembly of Pristionchus species.</title>
        <authorList>
            <person name="Yoshida K."/>
            <person name="Sommer R.J."/>
        </authorList>
    </citation>
    <scope>NUCLEOTIDE SEQUENCE</scope>
    <source>
        <strain evidence="2">RS0144</strain>
    </source>
</reference>
<feature type="compositionally biased region" description="Polar residues" evidence="1">
    <location>
        <begin position="69"/>
        <end position="81"/>
    </location>
</feature>
<dbReference type="AlphaFoldDB" id="A0AAV5SXM1"/>
<comment type="caution">
    <text evidence="2">The sequence shown here is derived from an EMBL/GenBank/DDBJ whole genome shotgun (WGS) entry which is preliminary data.</text>
</comment>
<feature type="region of interest" description="Disordered" evidence="1">
    <location>
        <begin position="69"/>
        <end position="90"/>
    </location>
</feature>
<organism evidence="2 3">
    <name type="scientific">Pristionchus entomophagus</name>
    <dbReference type="NCBI Taxonomy" id="358040"/>
    <lineage>
        <taxon>Eukaryota</taxon>
        <taxon>Metazoa</taxon>
        <taxon>Ecdysozoa</taxon>
        <taxon>Nematoda</taxon>
        <taxon>Chromadorea</taxon>
        <taxon>Rhabditida</taxon>
        <taxon>Rhabditina</taxon>
        <taxon>Diplogasteromorpha</taxon>
        <taxon>Diplogasteroidea</taxon>
        <taxon>Neodiplogasteridae</taxon>
        <taxon>Pristionchus</taxon>
    </lineage>
</organism>
<accession>A0AAV5SXM1</accession>
<dbReference type="EMBL" id="BTSX01000003">
    <property type="protein sequence ID" value="GMS87905.1"/>
    <property type="molecule type" value="Genomic_DNA"/>
</dbReference>
<feature type="non-terminal residue" evidence="2">
    <location>
        <position position="1"/>
    </location>
</feature>
<gene>
    <name evidence="2" type="ORF">PENTCL1PPCAC_10080</name>
</gene>
<protein>
    <submittedName>
        <fullName evidence="2">Uncharacterized protein</fullName>
    </submittedName>
</protein>
<dbReference type="Proteomes" id="UP001432027">
    <property type="component" value="Unassembled WGS sequence"/>
</dbReference>